<keyword evidence="4" id="KW-0328">Glycosyltransferase</keyword>
<feature type="domain" description="Phosphoribosyltransferase" evidence="3">
    <location>
        <begin position="273"/>
        <end position="321"/>
    </location>
</feature>
<keyword evidence="5" id="KW-1185">Reference proteome</keyword>
<dbReference type="EMBL" id="SHLA01000001">
    <property type="protein sequence ID" value="RZU61079.1"/>
    <property type="molecule type" value="Genomic_DNA"/>
</dbReference>
<accession>A0A4Q8AC79</accession>
<evidence type="ECO:0000313" key="4">
    <source>
        <dbReference type="EMBL" id="RZU61079.1"/>
    </source>
</evidence>
<dbReference type="CDD" id="cd06223">
    <property type="entry name" value="PRTases_typeI"/>
    <property type="match status" value="1"/>
</dbReference>
<dbReference type="InterPro" id="IPR029057">
    <property type="entry name" value="PRTase-like"/>
</dbReference>
<comment type="caution">
    <text evidence="4">The sequence shown here is derived from an EMBL/GenBank/DDBJ whole genome shotgun (WGS) entry which is preliminary data.</text>
</comment>
<dbReference type="Proteomes" id="UP000292685">
    <property type="component" value="Unassembled WGS sequence"/>
</dbReference>
<evidence type="ECO:0000256" key="1">
    <source>
        <dbReference type="ARBA" id="ARBA00008007"/>
    </source>
</evidence>
<evidence type="ECO:0000256" key="2">
    <source>
        <dbReference type="SAM" id="MobiDB-lite"/>
    </source>
</evidence>
<keyword evidence="4" id="KW-0808">Transferase</keyword>
<protein>
    <submittedName>
        <fullName evidence="4">Putative amidophosphoribosyltransferase</fullName>
    </submittedName>
</protein>
<feature type="region of interest" description="Disordered" evidence="2">
    <location>
        <begin position="239"/>
        <end position="262"/>
    </location>
</feature>
<dbReference type="SUPFAM" id="SSF53271">
    <property type="entry name" value="PRTase-like"/>
    <property type="match status" value="1"/>
</dbReference>
<dbReference type="PANTHER" id="PTHR47505">
    <property type="entry name" value="DNA UTILIZATION PROTEIN YHGH"/>
    <property type="match status" value="1"/>
</dbReference>
<dbReference type="InterPro" id="IPR051910">
    <property type="entry name" value="ComF/GntX_DNA_util-trans"/>
</dbReference>
<feature type="compositionally biased region" description="Gly residues" evidence="2">
    <location>
        <begin position="1"/>
        <end position="11"/>
    </location>
</feature>
<comment type="similarity">
    <text evidence="1">Belongs to the ComF/GntX family.</text>
</comment>
<dbReference type="Pfam" id="PF00156">
    <property type="entry name" value="Pribosyltran"/>
    <property type="match status" value="1"/>
</dbReference>
<feature type="region of interest" description="Disordered" evidence="2">
    <location>
        <begin position="1"/>
        <end position="20"/>
    </location>
</feature>
<evidence type="ECO:0000313" key="5">
    <source>
        <dbReference type="Proteomes" id="UP000292685"/>
    </source>
</evidence>
<feature type="compositionally biased region" description="Basic residues" evidence="2">
    <location>
        <begin position="250"/>
        <end position="262"/>
    </location>
</feature>
<dbReference type="InterPro" id="IPR000836">
    <property type="entry name" value="PRTase_dom"/>
</dbReference>
<evidence type="ECO:0000259" key="3">
    <source>
        <dbReference type="Pfam" id="PF00156"/>
    </source>
</evidence>
<dbReference type="AlphaFoldDB" id="A0A4Q8AC79"/>
<proteinExistence type="inferred from homology"/>
<dbReference type="PANTHER" id="PTHR47505:SF1">
    <property type="entry name" value="DNA UTILIZATION PROTEIN YHGH"/>
    <property type="match status" value="1"/>
</dbReference>
<dbReference type="GO" id="GO:0016757">
    <property type="term" value="F:glycosyltransferase activity"/>
    <property type="evidence" value="ECO:0007669"/>
    <property type="project" value="UniProtKB-KW"/>
</dbReference>
<name>A0A4Q8AC79_9MICC</name>
<sequence length="343" mass="36522">MVLSEGGGGAMSGRTGRRARRRGGQIMDRALLGDRGAAVRAALMEFASLVAPTDCVSCGRPDFVLCPRCHARFRQRTVRPLRVEEAAESLPVDDFDVPVPVVAAGHYAGEVSAVILAYKDRERLQLQEVLGPALAGALQAMHPVAVEAAAWWDGGSGPEILLVPVPGRRSTLIERGFAPVLALMNWIERRGLFPAGCTLADVLSVREPWPQLVPEGFLRRVAAAADSLCRRVGAQVPRSALSAHPQRGGAHQKSRGRRARTAVRGTMRLRRKVVASEVAGRVCLLVDDVLTTGATLGEAHRVLTAAGAYVAGAVSIAATHDPRGVSAERELEISGERVDSRPA</sequence>
<reference evidence="4 5" key="1">
    <citation type="submission" date="2019-02" db="EMBL/GenBank/DDBJ databases">
        <title>Sequencing the genomes of 1000 actinobacteria strains.</title>
        <authorList>
            <person name="Klenk H.-P."/>
        </authorList>
    </citation>
    <scope>NUCLEOTIDE SEQUENCE [LARGE SCALE GENOMIC DNA]</scope>
    <source>
        <strain evidence="4 5">DSM 17364</strain>
    </source>
</reference>
<dbReference type="Gene3D" id="3.40.50.2020">
    <property type="match status" value="1"/>
</dbReference>
<gene>
    <name evidence="4" type="ORF">EV380_0636</name>
</gene>
<organism evidence="4 5">
    <name type="scientific">Zhihengliuella halotolerans</name>
    <dbReference type="NCBI Taxonomy" id="370736"/>
    <lineage>
        <taxon>Bacteria</taxon>
        <taxon>Bacillati</taxon>
        <taxon>Actinomycetota</taxon>
        <taxon>Actinomycetes</taxon>
        <taxon>Micrococcales</taxon>
        <taxon>Micrococcaceae</taxon>
        <taxon>Zhihengliuella</taxon>
    </lineage>
</organism>